<dbReference type="Gene3D" id="3.40.50.1240">
    <property type="entry name" value="Phosphoglycerate mutase-like"/>
    <property type="match status" value="1"/>
</dbReference>
<dbReference type="CDD" id="cd07067">
    <property type="entry name" value="HP_PGM_like"/>
    <property type="match status" value="1"/>
</dbReference>
<dbReference type="AlphaFoldDB" id="A0A152A4I4"/>
<evidence type="ECO:0000313" key="2">
    <source>
        <dbReference type="Proteomes" id="UP000076078"/>
    </source>
</evidence>
<proteinExistence type="predicted"/>
<name>A0A152A4I4_TIELA</name>
<protein>
    <recommendedName>
        <fullName evidence="3">Phosphoglycerate mutase family protein</fullName>
    </recommendedName>
</protein>
<sequence>MSTIYLTRHGLREDWVNKLWKNTAERVSDTPLSKEGFVLANELGSSLVGSGITQIISSPMERCVQTSTAIAEKLNIPIKIDYGVAEYIGPNPKEEDELKPLTVEQLHKLYKYVDLEYKSSTDILPGKETLQDLHVRCKKCIDILKERFAGQTIIIVTHAATLIALGRAVVDDIEYQFRTGVCSLTKASQDPENNNKWFIEYSGKVDHLSGGEQYHWQMPVLKK</sequence>
<dbReference type="SUPFAM" id="SSF53254">
    <property type="entry name" value="Phosphoglycerate mutase-like"/>
    <property type="match status" value="1"/>
</dbReference>
<dbReference type="Pfam" id="PF00300">
    <property type="entry name" value="His_Phos_1"/>
    <property type="match status" value="1"/>
</dbReference>
<dbReference type="Proteomes" id="UP000076078">
    <property type="component" value="Unassembled WGS sequence"/>
</dbReference>
<gene>
    <name evidence="1" type="ORF">DLAC_02073</name>
</gene>
<evidence type="ECO:0000313" key="1">
    <source>
        <dbReference type="EMBL" id="KYR00997.1"/>
    </source>
</evidence>
<dbReference type="PANTHER" id="PTHR16469">
    <property type="entry name" value="UBIQUITIN-ASSOCIATED AND SH3 DOMAIN-CONTAINING BA-RELATED"/>
    <property type="match status" value="1"/>
</dbReference>
<dbReference type="InterPro" id="IPR051710">
    <property type="entry name" value="Phosphatase_SH3-domain"/>
</dbReference>
<dbReference type="PANTHER" id="PTHR16469:SF51">
    <property type="entry name" value="TRANSCRIPTION FACTOR TAU 55 KDA SUBUNIT"/>
    <property type="match status" value="1"/>
</dbReference>
<dbReference type="InParanoid" id="A0A152A4I4"/>
<organism evidence="1 2">
    <name type="scientific">Tieghemostelium lacteum</name>
    <name type="common">Slime mold</name>
    <name type="synonym">Dictyostelium lacteum</name>
    <dbReference type="NCBI Taxonomy" id="361077"/>
    <lineage>
        <taxon>Eukaryota</taxon>
        <taxon>Amoebozoa</taxon>
        <taxon>Evosea</taxon>
        <taxon>Eumycetozoa</taxon>
        <taxon>Dictyostelia</taxon>
        <taxon>Dictyosteliales</taxon>
        <taxon>Raperosteliaceae</taxon>
        <taxon>Tieghemostelium</taxon>
    </lineage>
</organism>
<dbReference type="OrthoDB" id="414418at2759"/>
<dbReference type="InterPro" id="IPR029033">
    <property type="entry name" value="His_PPase_superfam"/>
</dbReference>
<comment type="caution">
    <text evidence="1">The sequence shown here is derived from an EMBL/GenBank/DDBJ whole genome shotgun (WGS) entry which is preliminary data.</text>
</comment>
<reference evidence="1 2" key="1">
    <citation type="submission" date="2015-12" db="EMBL/GenBank/DDBJ databases">
        <title>Dictyostelia acquired genes for synthesis and detection of signals that induce cell-type specialization by lateral gene transfer from prokaryotes.</title>
        <authorList>
            <person name="Gloeckner G."/>
            <person name="Schaap P."/>
        </authorList>
    </citation>
    <scope>NUCLEOTIDE SEQUENCE [LARGE SCALE GENOMIC DNA]</scope>
    <source>
        <strain evidence="1 2">TK</strain>
    </source>
</reference>
<dbReference type="OMA" id="WIARHAN"/>
<dbReference type="EMBL" id="LODT01000011">
    <property type="protein sequence ID" value="KYR00997.1"/>
    <property type="molecule type" value="Genomic_DNA"/>
</dbReference>
<evidence type="ECO:0008006" key="3">
    <source>
        <dbReference type="Google" id="ProtNLM"/>
    </source>
</evidence>
<dbReference type="SMART" id="SM00855">
    <property type="entry name" value="PGAM"/>
    <property type="match status" value="1"/>
</dbReference>
<dbReference type="InterPro" id="IPR013078">
    <property type="entry name" value="His_Pase_superF_clade-1"/>
</dbReference>
<keyword evidence="2" id="KW-1185">Reference proteome</keyword>
<accession>A0A152A4I4</accession>